<proteinExistence type="predicted"/>
<dbReference type="Proteomes" id="UP000236723">
    <property type="component" value="Unassembled WGS sequence"/>
</dbReference>
<dbReference type="AlphaFoldDB" id="A0A1H6DP89"/>
<accession>A0A1H6DP89</accession>
<reference evidence="2" key="1">
    <citation type="submission" date="2016-10" db="EMBL/GenBank/DDBJ databases">
        <authorList>
            <person name="Varghese N."/>
            <person name="Submissions S."/>
        </authorList>
    </citation>
    <scope>NUCLEOTIDE SEQUENCE [LARGE SCALE GENOMIC DNA]</scope>
    <source>
        <strain evidence="2">DSM 43163</strain>
    </source>
</reference>
<keyword evidence="2" id="KW-1185">Reference proteome</keyword>
<evidence type="ECO:0000313" key="1">
    <source>
        <dbReference type="EMBL" id="SEG86583.1"/>
    </source>
</evidence>
<organism evidence="1 2">
    <name type="scientific">Thermomonospora echinospora</name>
    <dbReference type="NCBI Taxonomy" id="1992"/>
    <lineage>
        <taxon>Bacteria</taxon>
        <taxon>Bacillati</taxon>
        <taxon>Actinomycetota</taxon>
        <taxon>Actinomycetes</taxon>
        <taxon>Streptosporangiales</taxon>
        <taxon>Thermomonosporaceae</taxon>
        <taxon>Thermomonospora</taxon>
    </lineage>
</organism>
<sequence length="35" mass="3855">MTRLSRALTPDGESYDLFAEVLDVLAKRGMDVTLA</sequence>
<evidence type="ECO:0000313" key="2">
    <source>
        <dbReference type="Proteomes" id="UP000236723"/>
    </source>
</evidence>
<protein>
    <submittedName>
        <fullName evidence="1">Uncharacterized protein</fullName>
    </submittedName>
</protein>
<gene>
    <name evidence="1" type="ORF">SAMN04489712_119118</name>
</gene>
<name>A0A1H6DP89_9ACTN</name>
<dbReference type="EMBL" id="FNVO01000019">
    <property type="protein sequence ID" value="SEG86583.1"/>
    <property type="molecule type" value="Genomic_DNA"/>
</dbReference>